<name>A0A5M4AUZ5_9BACT</name>
<accession>A0A5M4AUZ5</accession>
<evidence type="ECO:0000256" key="5">
    <source>
        <dbReference type="ARBA" id="ARBA00022801"/>
    </source>
</evidence>
<feature type="chain" id="PRO_5024410174" description="beta-lactamase" evidence="7">
    <location>
        <begin position="20"/>
        <end position="264"/>
    </location>
</feature>
<evidence type="ECO:0000256" key="1">
    <source>
        <dbReference type="ARBA" id="ARBA00001526"/>
    </source>
</evidence>
<dbReference type="PANTHER" id="PTHR30627:SF6">
    <property type="entry name" value="BETA-LACTAMASE YBXI-RELATED"/>
    <property type="match status" value="1"/>
</dbReference>
<dbReference type="GO" id="GO:0008800">
    <property type="term" value="F:beta-lactamase activity"/>
    <property type="evidence" value="ECO:0007669"/>
    <property type="project" value="UniProtKB-EC"/>
</dbReference>
<comment type="caution">
    <text evidence="9">The sequence shown here is derived from an EMBL/GenBank/DDBJ whole genome shotgun (WGS) entry which is preliminary data.</text>
</comment>
<evidence type="ECO:0000313" key="10">
    <source>
        <dbReference type="Proteomes" id="UP000391834"/>
    </source>
</evidence>
<dbReference type="SUPFAM" id="SSF56601">
    <property type="entry name" value="beta-lactamase/transpeptidase-like"/>
    <property type="match status" value="1"/>
</dbReference>
<feature type="signal peptide" evidence="7">
    <location>
        <begin position="1"/>
        <end position="19"/>
    </location>
</feature>
<evidence type="ECO:0000256" key="6">
    <source>
        <dbReference type="ARBA" id="ARBA00023251"/>
    </source>
</evidence>
<organism evidence="9 10">
    <name type="scientific">Prolixibacter bellariivorans</name>
    <dbReference type="NCBI Taxonomy" id="314319"/>
    <lineage>
        <taxon>Bacteria</taxon>
        <taxon>Pseudomonadati</taxon>
        <taxon>Bacteroidota</taxon>
        <taxon>Bacteroidia</taxon>
        <taxon>Marinilabiliales</taxon>
        <taxon>Prolixibacteraceae</taxon>
        <taxon>Prolixibacter</taxon>
    </lineage>
</organism>
<proteinExistence type="inferred from homology"/>
<keyword evidence="5" id="KW-0378">Hydrolase</keyword>
<dbReference type="Pfam" id="PF00905">
    <property type="entry name" value="Transpeptidase"/>
    <property type="match status" value="1"/>
</dbReference>
<evidence type="ECO:0000256" key="4">
    <source>
        <dbReference type="ARBA" id="ARBA00022729"/>
    </source>
</evidence>
<evidence type="ECO:0000313" key="9">
    <source>
        <dbReference type="EMBL" id="GET31594.1"/>
    </source>
</evidence>
<dbReference type="OrthoDB" id="9762883at2"/>
<comment type="catalytic activity">
    <reaction evidence="1">
        <text>a beta-lactam + H2O = a substituted beta-amino acid</text>
        <dbReference type="Rhea" id="RHEA:20401"/>
        <dbReference type="ChEBI" id="CHEBI:15377"/>
        <dbReference type="ChEBI" id="CHEBI:35627"/>
        <dbReference type="ChEBI" id="CHEBI:140347"/>
        <dbReference type="EC" id="3.5.2.6"/>
    </reaction>
</comment>
<dbReference type="GO" id="GO:0046677">
    <property type="term" value="P:response to antibiotic"/>
    <property type="evidence" value="ECO:0007669"/>
    <property type="project" value="UniProtKB-KW"/>
</dbReference>
<reference evidence="9 10" key="1">
    <citation type="submission" date="2019-10" db="EMBL/GenBank/DDBJ databases">
        <title>Prolixibacter strains distinguished by the presence of nitrate reductase genes were adept at nitrate-dependent anaerobic corrosion of metallic iron and carbon steel.</title>
        <authorList>
            <person name="Iino T."/>
            <person name="Shono N."/>
            <person name="Ito K."/>
            <person name="Nakamura R."/>
            <person name="Sueoka K."/>
            <person name="Harayama S."/>
            <person name="Ohkuma M."/>
        </authorList>
    </citation>
    <scope>NUCLEOTIDE SEQUENCE [LARGE SCALE GENOMIC DNA]</scope>
    <source>
        <strain evidence="9 10">JCM 13498</strain>
    </source>
</reference>
<sequence length="264" mass="30483">MKNLLSLLFLLSLVSLSYAQKITERNFKPYFDRYGVNGCFVLFDEANNEFIRYNPAVCDSGFIPASTFKIPHSVIALEEGVVSDTNQVIPWDGHEWPIKNWNQDQTLRTAVKYSCVWVYTGFAEKIGIDKYRKYVQAFDYGNKNLNGPPTRFWLAGEFRISANQQIAFLRKFYHNNLPVAKESIEKVKKLIVLDKGDNWILSGKTGGGVLDDTDYVMWLVGYFEKDNHPYFYALNFVSDDFNGTSQARYKITKDILMELKLIEP</sequence>
<dbReference type="InterPro" id="IPR012338">
    <property type="entry name" value="Beta-lactam/transpept-like"/>
</dbReference>
<dbReference type="GO" id="GO:0005886">
    <property type="term" value="C:plasma membrane"/>
    <property type="evidence" value="ECO:0007669"/>
    <property type="project" value="TreeGrafter"/>
</dbReference>
<comment type="similarity">
    <text evidence="2">Belongs to the class-D beta-lactamase family.</text>
</comment>
<dbReference type="Gene3D" id="3.40.710.10">
    <property type="entry name" value="DD-peptidase/beta-lactamase superfamily"/>
    <property type="match status" value="1"/>
</dbReference>
<dbReference type="RefSeq" id="WP_025863786.1">
    <property type="nucleotide sequence ID" value="NZ_BLAX01000001.1"/>
</dbReference>
<evidence type="ECO:0000259" key="8">
    <source>
        <dbReference type="Pfam" id="PF00905"/>
    </source>
</evidence>
<dbReference type="EC" id="3.5.2.6" evidence="3"/>
<dbReference type="PANTHER" id="PTHR30627">
    <property type="entry name" value="PEPTIDOGLYCAN D,D-TRANSPEPTIDASE"/>
    <property type="match status" value="1"/>
</dbReference>
<dbReference type="Proteomes" id="UP000391834">
    <property type="component" value="Unassembled WGS sequence"/>
</dbReference>
<dbReference type="AlphaFoldDB" id="A0A5M4AUZ5"/>
<dbReference type="GO" id="GO:0071555">
    <property type="term" value="P:cell wall organization"/>
    <property type="evidence" value="ECO:0007669"/>
    <property type="project" value="TreeGrafter"/>
</dbReference>
<evidence type="ECO:0000256" key="7">
    <source>
        <dbReference type="SAM" id="SignalP"/>
    </source>
</evidence>
<keyword evidence="4 7" id="KW-0732">Signal</keyword>
<protein>
    <recommendedName>
        <fullName evidence="3">beta-lactamase</fullName>
        <ecNumber evidence="3">3.5.2.6</ecNumber>
    </recommendedName>
</protein>
<dbReference type="InterPro" id="IPR050515">
    <property type="entry name" value="Beta-lactam/transpept"/>
</dbReference>
<evidence type="ECO:0000256" key="2">
    <source>
        <dbReference type="ARBA" id="ARBA00007898"/>
    </source>
</evidence>
<dbReference type="InterPro" id="IPR001460">
    <property type="entry name" value="PCN-bd_Tpept"/>
</dbReference>
<feature type="domain" description="Penicillin-binding protein transpeptidase" evidence="8">
    <location>
        <begin position="52"/>
        <end position="256"/>
    </location>
</feature>
<dbReference type="EMBL" id="BLAX01000001">
    <property type="protein sequence ID" value="GET31594.1"/>
    <property type="molecule type" value="Genomic_DNA"/>
</dbReference>
<evidence type="ECO:0000256" key="3">
    <source>
        <dbReference type="ARBA" id="ARBA00012865"/>
    </source>
</evidence>
<keyword evidence="10" id="KW-1185">Reference proteome</keyword>
<gene>
    <name evidence="9" type="primary">blaA</name>
    <name evidence="9" type="ORF">PbJCM13498_04570</name>
</gene>
<dbReference type="GO" id="GO:0008658">
    <property type="term" value="F:penicillin binding"/>
    <property type="evidence" value="ECO:0007669"/>
    <property type="project" value="InterPro"/>
</dbReference>
<keyword evidence="6" id="KW-0046">Antibiotic resistance</keyword>